<name>A0A7M2Z034_9ACTN</name>
<dbReference type="PROSITE" id="PS00901">
    <property type="entry name" value="CYS_SYNTHASE"/>
    <property type="match status" value="1"/>
</dbReference>
<dbReference type="InterPro" id="IPR001216">
    <property type="entry name" value="P-phosphate_BS"/>
</dbReference>
<dbReference type="GO" id="GO:0006535">
    <property type="term" value="P:cysteine biosynthetic process from serine"/>
    <property type="evidence" value="ECO:0007669"/>
    <property type="project" value="InterPro"/>
</dbReference>
<dbReference type="OrthoDB" id="9805733at2"/>
<dbReference type="Gene3D" id="3.40.50.1100">
    <property type="match status" value="2"/>
</dbReference>
<evidence type="ECO:0000313" key="5">
    <source>
        <dbReference type="EMBL" id="RDI75488.1"/>
    </source>
</evidence>
<dbReference type="InterPro" id="IPR001926">
    <property type="entry name" value="TrpB-like_PALP"/>
</dbReference>
<organism evidence="5 6">
    <name type="scientific">Gaiella occulta</name>
    <dbReference type="NCBI Taxonomy" id="1002870"/>
    <lineage>
        <taxon>Bacteria</taxon>
        <taxon>Bacillati</taxon>
        <taxon>Actinomycetota</taxon>
        <taxon>Thermoleophilia</taxon>
        <taxon>Gaiellales</taxon>
        <taxon>Gaiellaceae</taxon>
        <taxon>Gaiella</taxon>
    </lineage>
</organism>
<reference evidence="5 6" key="1">
    <citation type="submission" date="2018-07" db="EMBL/GenBank/DDBJ databases">
        <title>High-quality-draft genome sequence of Gaiella occulta.</title>
        <authorList>
            <person name="Severino R."/>
            <person name="Froufe H.J.C."/>
            <person name="Rainey F.A."/>
            <person name="Barroso C."/>
            <person name="Albuquerque L."/>
            <person name="Lobo-Da-Cunha A."/>
            <person name="Da Costa M.S."/>
            <person name="Egas C."/>
        </authorList>
    </citation>
    <scope>NUCLEOTIDE SEQUENCE [LARGE SCALE GENOMIC DNA]</scope>
    <source>
        <strain evidence="5 6">F2-233</strain>
    </source>
</reference>
<dbReference type="SUPFAM" id="SSF53686">
    <property type="entry name" value="Tryptophan synthase beta subunit-like PLP-dependent enzymes"/>
    <property type="match status" value="1"/>
</dbReference>
<evidence type="ECO:0000313" key="6">
    <source>
        <dbReference type="Proteomes" id="UP000254134"/>
    </source>
</evidence>
<comment type="cofactor">
    <cofactor evidence="1">
        <name>pyridoxal 5'-phosphate</name>
        <dbReference type="ChEBI" id="CHEBI:597326"/>
    </cofactor>
</comment>
<proteinExistence type="inferred from homology"/>
<dbReference type="InterPro" id="IPR050214">
    <property type="entry name" value="Cys_Synth/Cystath_Beta-Synth"/>
</dbReference>
<dbReference type="AlphaFoldDB" id="A0A7M2Z034"/>
<comment type="caution">
    <text evidence="5">The sequence shown here is derived from an EMBL/GenBank/DDBJ whole genome shotgun (WGS) entry which is preliminary data.</text>
</comment>
<dbReference type="FunFam" id="3.40.50.1100:FF:000003">
    <property type="entry name" value="Cystathionine beta-synthase"/>
    <property type="match status" value="1"/>
</dbReference>
<dbReference type="EMBL" id="QQZY01000002">
    <property type="protein sequence ID" value="RDI75488.1"/>
    <property type="molecule type" value="Genomic_DNA"/>
</dbReference>
<keyword evidence="3" id="KW-0663">Pyridoxal phosphate</keyword>
<keyword evidence="6" id="KW-1185">Reference proteome</keyword>
<reference evidence="6" key="2">
    <citation type="journal article" date="2019" name="MicrobiologyOpen">
        <title>High-quality draft genome sequence of Gaiella occulta isolated from a 150 meter deep mineral water borehole and comparison with the genome sequences of other deep-branching lineages of the phylum Actinobacteria.</title>
        <authorList>
            <person name="Severino R."/>
            <person name="Froufe H.J.C."/>
            <person name="Barroso C."/>
            <person name="Albuquerque L."/>
            <person name="Lobo-da-Cunha A."/>
            <person name="da Costa M.S."/>
            <person name="Egas C."/>
        </authorList>
    </citation>
    <scope>NUCLEOTIDE SEQUENCE [LARGE SCALE GENOMIC DNA]</scope>
    <source>
        <strain evidence="6">F2-233</strain>
    </source>
</reference>
<dbReference type="CDD" id="cd01561">
    <property type="entry name" value="CBS_like"/>
    <property type="match status" value="1"/>
</dbReference>
<comment type="similarity">
    <text evidence="2">Belongs to the cysteine synthase/cystathionine beta-synthase family.</text>
</comment>
<evidence type="ECO:0000256" key="2">
    <source>
        <dbReference type="ARBA" id="ARBA00007103"/>
    </source>
</evidence>
<dbReference type="GO" id="GO:0016765">
    <property type="term" value="F:transferase activity, transferring alkyl or aryl (other than methyl) groups"/>
    <property type="evidence" value="ECO:0007669"/>
    <property type="project" value="UniProtKB-ARBA"/>
</dbReference>
<dbReference type="Pfam" id="PF00291">
    <property type="entry name" value="PALP"/>
    <property type="match status" value="1"/>
</dbReference>
<gene>
    <name evidence="5" type="ORF">Gocc_1286</name>
</gene>
<evidence type="ECO:0000256" key="1">
    <source>
        <dbReference type="ARBA" id="ARBA00001933"/>
    </source>
</evidence>
<dbReference type="InterPro" id="IPR036052">
    <property type="entry name" value="TrpB-like_PALP_sf"/>
</dbReference>
<feature type="domain" description="Tryptophan synthase beta chain-like PALP" evidence="4">
    <location>
        <begin position="11"/>
        <end position="286"/>
    </location>
</feature>
<dbReference type="RefSeq" id="WP_114795684.1">
    <property type="nucleotide sequence ID" value="NZ_QQZY01000002.1"/>
</dbReference>
<accession>A0A7M2Z034</accession>
<protein>
    <submittedName>
        <fullName evidence="5">Cysteine synthase</fullName>
    </submittedName>
</protein>
<dbReference type="Proteomes" id="UP000254134">
    <property type="component" value="Unassembled WGS sequence"/>
</dbReference>
<evidence type="ECO:0000259" key="4">
    <source>
        <dbReference type="Pfam" id="PF00291"/>
    </source>
</evidence>
<dbReference type="PANTHER" id="PTHR10314">
    <property type="entry name" value="CYSTATHIONINE BETA-SYNTHASE"/>
    <property type="match status" value="1"/>
</dbReference>
<evidence type="ECO:0000256" key="3">
    <source>
        <dbReference type="ARBA" id="ARBA00022898"/>
    </source>
</evidence>
<sequence>MRSAVTPSLLDLIGNTPLVELPRISPKPAVKIYAKLEGQNPTGSIKDRVAKAMIEAAETAGELEPGRHLLEPTSGNTGHALALVAKLKGYPLTCVMPENATEERKRLLRLYGAEIVLSPGEQGSNGAVRLALELAERDPKYFMPFQYANPANPRAHYEGTGAEIAEALERVDVLVAGLGTGGTLMGTGERLRESFPDILVAAAEPLPGDPVMGLRSLDDGYVPPILDVSKLDRKVLVSNAESVHGVRALLQLEGIFAGVSCGAAVHVARRLAEDLDEGVIVTILADAGWKYMSAGFWDAVDEDVEQSMERTVWW</sequence>